<dbReference type="PANTHER" id="PTHR24148:SF73">
    <property type="entry name" value="HET DOMAIN PROTEIN (AFU_ORTHOLOGUE AFUA_8G01020)"/>
    <property type="match status" value="1"/>
</dbReference>
<dbReference type="Proteomes" id="UP001408356">
    <property type="component" value="Unassembled WGS sequence"/>
</dbReference>
<evidence type="ECO:0000313" key="3">
    <source>
        <dbReference type="Proteomes" id="UP001408356"/>
    </source>
</evidence>
<feature type="domain" description="Heterokaryon incompatibility" evidence="1">
    <location>
        <begin position="38"/>
        <end position="192"/>
    </location>
</feature>
<dbReference type="Pfam" id="PF06985">
    <property type="entry name" value="HET"/>
    <property type="match status" value="1"/>
</dbReference>
<dbReference type="PANTHER" id="PTHR24148">
    <property type="entry name" value="ANKYRIN REPEAT DOMAIN-CONTAINING PROTEIN 39 HOMOLOG-RELATED"/>
    <property type="match status" value="1"/>
</dbReference>
<gene>
    <name evidence="2" type="ORF">SUNI508_07837</name>
</gene>
<organism evidence="2 3">
    <name type="scientific">Seiridium unicorne</name>
    <dbReference type="NCBI Taxonomy" id="138068"/>
    <lineage>
        <taxon>Eukaryota</taxon>
        <taxon>Fungi</taxon>
        <taxon>Dikarya</taxon>
        <taxon>Ascomycota</taxon>
        <taxon>Pezizomycotina</taxon>
        <taxon>Sordariomycetes</taxon>
        <taxon>Xylariomycetidae</taxon>
        <taxon>Amphisphaeriales</taxon>
        <taxon>Sporocadaceae</taxon>
        <taxon>Seiridium</taxon>
    </lineage>
</organism>
<dbReference type="EMBL" id="JARVKF010000363">
    <property type="protein sequence ID" value="KAK9418580.1"/>
    <property type="molecule type" value="Genomic_DNA"/>
</dbReference>
<reference evidence="2 3" key="1">
    <citation type="journal article" date="2024" name="J. Plant Pathol.">
        <title>Sequence and assembly of the genome of Seiridium unicorne, isolate CBS 538.82, causal agent of cypress canker disease.</title>
        <authorList>
            <person name="Scali E."/>
            <person name="Rocca G.D."/>
            <person name="Danti R."/>
            <person name="Garbelotto M."/>
            <person name="Barberini S."/>
            <person name="Baroncelli R."/>
            <person name="Emiliani G."/>
        </authorList>
    </citation>
    <scope>NUCLEOTIDE SEQUENCE [LARGE SCALE GENOMIC DNA]</scope>
    <source>
        <strain evidence="2 3">BM-138-508</strain>
    </source>
</reference>
<name>A0ABR2UV69_9PEZI</name>
<protein>
    <submittedName>
        <fullName evidence="2">Heterokaryon incompatibility protein-domain-containing protein</fullName>
    </submittedName>
</protein>
<dbReference type="InterPro" id="IPR052895">
    <property type="entry name" value="HetReg/Transcr_Mod"/>
</dbReference>
<sequence>MLADNEIRVLDLLHSPSVDDTPIVCELRAVPLTAEADYEALSYVWGDQTATKTIEISGRQVTVTQSVHEALSRLRSRTHKRTLWIDQLCIEQWNLEEKKQQVQLMRDIYKHCHRCLVWLGEIKEHVSLADAENGWEVLTYLASADGAEDPDDIPMPRAANGGQPALYDALKALWSSADQGHPWWDRIWTVQEATIPKEVMLLWGPLSLSWETLTQAAATWIDPGCPYSLYELLSPETEEIISNLMTHVIWLNIAKDRLDDNPLDIVNRWRFRKSTDPRDKIYGLMGLCELGVLPITEKCDYLSPTSTVFRTLTLELMISEQDLRPLIANPRIDPDTATPGISSWVLDLASIGSSYRTDWYYHSYGYEEYDASGPLTPLDPSSLEVQYQAKTLSLMGVRVDKVVLVESGYRTNTIANSNVPDGDIERIVCTWYDVVKGRGKYKNNKVLPRRYIGGAYTSAKAFARLVLGDLVRDINLFPTRDATAKDLSAVFRFMESSEVSSDIRLTIYGMVANQSFFTTKMGLMGTGHVDTQPGDEIWVLRGGKVPFVLRPLENEGKTEYNFIGQSYLQGAMQGEIFQRDICSVDAEETIRLL</sequence>
<dbReference type="InterPro" id="IPR010730">
    <property type="entry name" value="HET"/>
</dbReference>
<evidence type="ECO:0000313" key="2">
    <source>
        <dbReference type="EMBL" id="KAK9418580.1"/>
    </source>
</evidence>
<comment type="caution">
    <text evidence="2">The sequence shown here is derived from an EMBL/GenBank/DDBJ whole genome shotgun (WGS) entry which is preliminary data.</text>
</comment>
<evidence type="ECO:0000259" key="1">
    <source>
        <dbReference type="Pfam" id="PF06985"/>
    </source>
</evidence>
<proteinExistence type="predicted"/>
<keyword evidence="3" id="KW-1185">Reference proteome</keyword>
<dbReference type="Pfam" id="PF26639">
    <property type="entry name" value="Het-6_barrel"/>
    <property type="match status" value="1"/>
</dbReference>
<accession>A0ABR2UV69</accession>